<reference evidence="2 3" key="1">
    <citation type="submission" date="2018-10" db="EMBL/GenBank/DDBJ databases">
        <authorList>
            <person name="Perry B.J."/>
            <person name="Sullivan J.T."/>
            <person name="Murphy R.J.T."/>
            <person name="Ramsay J.P."/>
            <person name="Ronson C.W."/>
        </authorList>
    </citation>
    <scope>NUCLEOTIDE SEQUENCE [LARGE SCALE GENOMIC DNA]</scope>
    <source>
        <strain evidence="2 3">R88b</strain>
    </source>
</reference>
<accession>A0A6M7WSU0</accession>
<dbReference type="SUPFAM" id="SSF51735">
    <property type="entry name" value="NAD(P)-binding Rossmann-fold domains"/>
    <property type="match status" value="1"/>
</dbReference>
<dbReference type="Pfam" id="PF13460">
    <property type="entry name" value="NAD_binding_10"/>
    <property type="match status" value="1"/>
</dbReference>
<evidence type="ECO:0000313" key="2">
    <source>
        <dbReference type="EMBL" id="QKD02938.1"/>
    </source>
</evidence>
<feature type="domain" description="NAD(P)-binding" evidence="1">
    <location>
        <begin position="7"/>
        <end position="181"/>
    </location>
</feature>
<dbReference type="PANTHER" id="PTHR43162:SF1">
    <property type="entry name" value="PRESTALK A DIFFERENTIATION PROTEIN A"/>
    <property type="match status" value="1"/>
</dbReference>
<dbReference type="EMBL" id="CP033367">
    <property type="protein sequence ID" value="QKD02938.1"/>
    <property type="molecule type" value="Genomic_DNA"/>
</dbReference>
<evidence type="ECO:0000313" key="3">
    <source>
        <dbReference type="Proteomes" id="UP000503017"/>
    </source>
</evidence>
<dbReference type="PANTHER" id="PTHR43162">
    <property type="match status" value="1"/>
</dbReference>
<evidence type="ECO:0000259" key="1">
    <source>
        <dbReference type="Pfam" id="PF13460"/>
    </source>
</evidence>
<name>A0A6M7WSU0_RHILI</name>
<dbReference type="AlphaFoldDB" id="A0A6M7WSU0"/>
<sequence>MKHLVIGATGNIGSRVTRRFIDSRARPSVFVRSAKRARALFGDHVDIHTGDLEKPGPSLTAALAGVDGIFLLTDGSDLEKRDRAISFAARHAGVGHVVKLSTLDVRTGIGTGPWHARGEDAIRGSGVAFTFIQAAGFMSNALGWSESIRREGVLRSSTGGGKIAFIHPDDIAAVATAALTSRDYDGQALVITGPRALSYGEMAATIGRAIGKPVGFEEISDRQAYTSAVEWAGRGPYVDALVDIWRAVREGRLDTVTDGVKRVTGREPIPFAQWAAENAASFQ</sequence>
<dbReference type="InterPro" id="IPR016040">
    <property type="entry name" value="NAD(P)-bd_dom"/>
</dbReference>
<dbReference type="Proteomes" id="UP000503017">
    <property type="component" value="Chromosome"/>
</dbReference>
<proteinExistence type="predicted"/>
<organism evidence="2 3">
    <name type="scientific">Mesorhizobium loti R88b</name>
    <dbReference type="NCBI Taxonomy" id="935548"/>
    <lineage>
        <taxon>Bacteria</taxon>
        <taxon>Pseudomonadati</taxon>
        <taxon>Pseudomonadota</taxon>
        <taxon>Alphaproteobacteria</taxon>
        <taxon>Hyphomicrobiales</taxon>
        <taxon>Phyllobacteriaceae</taxon>
        <taxon>Mesorhizobium</taxon>
    </lineage>
</organism>
<dbReference type="InterPro" id="IPR036291">
    <property type="entry name" value="NAD(P)-bd_dom_sf"/>
</dbReference>
<dbReference type="Gene3D" id="3.90.25.10">
    <property type="entry name" value="UDP-galactose 4-epimerase, domain 1"/>
    <property type="match status" value="1"/>
</dbReference>
<protein>
    <submittedName>
        <fullName evidence="2">NmrA family protein</fullName>
    </submittedName>
</protein>
<dbReference type="InterPro" id="IPR051604">
    <property type="entry name" value="Ergot_Alk_Oxidoreductase"/>
</dbReference>
<dbReference type="RefSeq" id="WP_027029947.1">
    <property type="nucleotide sequence ID" value="NZ_CP033367.1"/>
</dbReference>
<dbReference type="Gene3D" id="3.40.50.720">
    <property type="entry name" value="NAD(P)-binding Rossmann-like Domain"/>
    <property type="match status" value="1"/>
</dbReference>
<gene>
    <name evidence="2" type="ORF">EB235_16670</name>
</gene>